<reference evidence="2" key="1">
    <citation type="submission" date="2019-05" db="EMBL/GenBank/DDBJ databases">
        <title>Methanoculleus sp. FWC-SCC1, a methanogenic archaeon isolated from deep marine cold seep.</title>
        <authorList>
            <person name="Chen Y.-W."/>
            <person name="Chen S.-C."/>
            <person name="Teng N.-H."/>
            <person name="Lai M.-C."/>
        </authorList>
    </citation>
    <scope>NUCLEOTIDE SEQUENCE</scope>
    <source>
        <strain evidence="2">FWC-SCC1</strain>
    </source>
</reference>
<dbReference type="EMBL" id="VCYH01000005">
    <property type="protein sequence ID" value="MDN7025030.1"/>
    <property type="molecule type" value="Genomic_DNA"/>
</dbReference>
<dbReference type="PANTHER" id="PTHR39327">
    <property type="match status" value="1"/>
</dbReference>
<sequence length="370" mass="40493">MPLPVVCILLLLVGAGSAGCLGLVQPAAVPPVIVPVDGATFDGETAYSFPFEQQNISIRVAVDPAVYAGAKQADKAIYLYEDFTKDEWLPLYYRAFVNDTHQRSFYADLLGELRAVRDREGLDDDRYLELLTAFVQTIPYRTDDRLIEPKFPIETFADGYGDCDDKSLLLAGILAREGYGTALLYFAEEQHMAVGVKASGCNFSGTGYAYLEVTNGSYIGLPPQELADGTEIVSEPLVIPVGAAGREYGRCGEIGAIQDALLASHARFTALGGTIATHATALQEMERQLASLRTEIDRLRAAGDISTHNARVSAYNGLVNEYNALCGEYTRMVEDSQVYADIHNYIVTHTHDRPGTYRFVQEHRSVLEGV</sequence>
<name>A0ABT8MAS1_9EURY</name>
<dbReference type="Proteomes" id="UP001168338">
    <property type="component" value="Unassembled WGS sequence"/>
</dbReference>
<evidence type="ECO:0000313" key="2">
    <source>
        <dbReference type="EMBL" id="MDN7025030.1"/>
    </source>
</evidence>
<protein>
    <recommendedName>
        <fullName evidence="4">Transglutaminase-like superfamily protein</fullName>
    </recommendedName>
</protein>
<dbReference type="Gene3D" id="3.10.620.30">
    <property type="match status" value="1"/>
</dbReference>
<dbReference type="PANTHER" id="PTHR39327:SF1">
    <property type="entry name" value="BLR5470 PROTEIN"/>
    <property type="match status" value="1"/>
</dbReference>
<proteinExistence type="predicted"/>
<keyword evidence="3" id="KW-1185">Reference proteome</keyword>
<gene>
    <name evidence="2" type="ORF">FGU65_09040</name>
</gene>
<keyword evidence="1" id="KW-0175">Coiled coil</keyword>
<evidence type="ECO:0000256" key="1">
    <source>
        <dbReference type="SAM" id="Coils"/>
    </source>
</evidence>
<evidence type="ECO:0000313" key="3">
    <source>
        <dbReference type="Proteomes" id="UP001168338"/>
    </source>
</evidence>
<organism evidence="2 3">
    <name type="scientific">Methanoculleus frigidifontis</name>
    <dbReference type="NCBI Taxonomy" id="2584085"/>
    <lineage>
        <taxon>Archaea</taxon>
        <taxon>Methanobacteriati</taxon>
        <taxon>Methanobacteriota</taxon>
        <taxon>Stenosarchaea group</taxon>
        <taxon>Methanomicrobia</taxon>
        <taxon>Methanomicrobiales</taxon>
        <taxon>Methanomicrobiaceae</taxon>
        <taxon>Methanoculleus</taxon>
    </lineage>
</organism>
<evidence type="ECO:0008006" key="4">
    <source>
        <dbReference type="Google" id="ProtNLM"/>
    </source>
</evidence>
<feature type="coiled-coil region" evidence="1">
    <location>
        <begin position="275"/>
        <end position="302"/>
    </location>
</feature>
<accession>A0ABT8MAS1</accession>
<dbReference type="InterPro" id="IPR010319">
    <property type="entry name" value="Transglutaminase-like_Cys_pept"/>
</dbReference>
<comment type="caution">
    <text evidence="2">The sequence shown here is derived from an EMBL/GenBank/DDBJ whole genome shotgun (WGS) entry which is preliminary data.</text>
</comment>